<proteinExistence type="predicted"/>
<organism evidence="1">
    <name type="scientific">viral metagenome</name>
    <dbReference type="NCBI Taxonomy" id="1070528"/>
    <lineage>
        <taxon>unclassified sequences</taxon>
        <taxon>metagenomes</taxon>
        <taxon>organismal metagenomes</taxon>
    </lineage>
</organism>
<evidence type="ECO:0000313" key="1">
    <source>
        <dbReference type="EMBL" id="QHS83403.1"/>
    </source>
</evidence>
<dbReference type="EMBL" id="MN738754">
    <property type="protein sequence ID" value="QHS83403.1"/>
    <property type="molecule type" value="Genomic_DNA"/>
</dbReference>
<reference evidence="1" key="1">
    <citation type="journal article" date="2020" name="Nature">
        <title>Giant virus diversity and host interactions through global metagenomics.</title>
        <authorList>
            <person name="Schulz F."/>
            <person name="Roux S."/>
            <person name="Paez-Espino D."/>
            <person name="Jungbluth S."/>
            <person name="Walsh D.A."/>
            <person name="Denef V.J."/>
            <person name="McMahon K.D."/>
            <person name="Konstantinidis K.T."/>
            <person name="Eloe-Fadrosh E.A."/>
            <person name="Kyrpides N.C."/>
            <person name="Woyke T."/>
        </authorList>
    </citation>
    <scope>NUCLEOTIDE SEQUENCE</scope>
    <source>
        <strain evidence="1">GVMAG-S-ERX555943-30</strain>
    </source>
</reference>
<protein>
    <submittedName>
        <fullName evidence="1">Uncharacterized protein</fullName>
    </submittedName>
</protein>
<accession>A0A6C0AVB4</accession>
<dbReference type="AlphaFoldDB" id="A0A6C0AVB4"/>
<name>A0A6C0AVB4_9ZZZZ</name>
<sequence length="77" mass="8721">MNHNTPSPLYEVNIDFDEASRAWRANKKHIGNCHYVYVCGTICKNGNPCQKIVKNGGLCHIHNKNLSGKKRKKNSIL</sequence>